<evidence type="ECO:0000313" key="3">
    <source>
        <dbReference type="EMBL" id="HEB95831.1"/>
    </source>
</evidence>
<dbReference type="Proteomes" id="UP000886251">
    <property type="component" value="Unassembled WGS sequence"/>
</dbReference>
<reference evidence="3" key="1">
    <citation type="journal article" date="2020" name="mSystems">
        <title>Genome- and Community-Level Interaction Insights into Carbon Utilization and Element Cycling Functions of Hydrothermarchaeota in Hydrothermal Sediment.</title>
        <authorList>
            <person name="Zhou Z."/>
            <person name="Liu Y."/>
            <person name="Xu W."/>
            <person name="Pan J."/>
            <person name="Luo Z.H."/>
            <person name="Li M."/>
        </authorList>
    </citation>
    <scope>NUCLEOTIDE SEQUENCE [LARGE SCALE GENOMIC DNA]</scope>
    <source>
        <strain evidence="3">HyVt-443</strain>
    </source>
</reference>
<gene>
    <name evidence="3" type="ORF">ENI96_05310</name>
</gene>
<dbReference type="EMBL" id="DRKP01000060">
    <property type="protein sequence ID" value="HEB95831.1"/>
    <property type="molecule type" value="Genomic_DNA"/>
</dbReference>
<keyword evidence="1" id="KW-0175">Coiled coil</keyword>
<feature type="region of interest" description="Disordered" evidence="2">
    <location>
        <begin position="73"/>
        <end position="102"/>
    </location>
</feature>
<feature type="compositionally biased region" description="Basic residues" evidence="2">
    <location>
        <begin position="78"/>
        <end position="101"/>
    </location>
</feature>
<evidence type="ECO:0000256" key="2">
    <source>
        <dbReference type="SAM" id="MobiDB-lite"/>
    </source>
</evidence>
<organism evidence="3 4">
    <name type="scientific">Sedimenticola thiotaurini</name>
    <dbReference type="NCBI Taxonomy" id="1543721"/>
    <lineage>
        <taxon>Bacteria</taxon>
        <taxon>Pseudomonadati</taxon>
        <taxon>Pseudomonadota</taxon>
        <taxon>Gammaproteobacteria</taxon>
        <taxon>Chromatiales</taxon>
        <taxon>Sedimenticolaceae</taxon>
        <taxon>Sedimenticola</taxon>
    </lineage>
</organism>
<protein>
    <submittedName>
        <fullName evidence="3">Uncharacterized protein</fullName>
    </submittedName>
</protein>
<proteinExistence type="predicted"/>
<comment type="caution">
    <text evidence="3">The sequence shown here is derived from an EMBL/GenBank/DDBJ whole genome shotgun (WGS) entry which is preliminary data.</text>
</comment>
<sequence length="157" mass="18012">MSSNRKKEIENLRSRLAELEALDKLEQKRKEVLEKAHAQLTETLATAEATLDDFVRHLHRDFKRIFGRIEREKAKSAPAKKKTGVKKKATAKKKRARRKTAKVTVKIPAGRYGNIPDAPDQVFEVKEKGARPKVLKAYAEKVGLEKLMRENRLPDEE</sequence>
<feature type="coiled-coil region" evidence="1">
    <location>
        <begin position="2"/>
        <end position="50"/>
    </location>
</feature>
<accession>A0A831RMV3</accession>
<evidence type="ECO:0000256" key="1">
    <source>
        <dbReference type="SAM" id="Coils"/>
    </source>
</evidence>
<dbReference type="AlphaFoldDB" id="A0A831RMV3"/>
<evidence type="ECO:0000313" key="4">
    <source>
        <dbReference type="Proteomes" id="UP000886251"/>
    </source>
</evidence>
<name>A0A831RMV3_9GAMM</name>